<sequence>MNKVFKLNVLAISLLASSSIFCAAKCDNKNTNNSYLEKIASRLVIEPTELIDFKSTDTENVISKLNVENLPLGYEISYIEVKPNGSVIYSLRKTGSDQEPQTFEYKIKADAVAVDKKTRLVYKKDSYYSSLEGLNGKELFDELFKLQQSKIRGIKTYAYLYNVYKDAFLDKYYEKDNTILDIYSENPKGKDPYYFTYEFHEGKDADGNSEKSPSKSNEKWKEEIEEGWKYNREHIVPQSWFGKVEPTRNDAHFIFPTDKIVNRNRGNYPHYFVKNPTWISRNGTKVDKTNRICEPIDEFKGDVARAYFYFVVTHNNSISNDLFENSFPYITKKYLEVYKKWSNQDAVDSFDVDRNNVIARHYNGLRNPFSDYPELIDLIWFKSDSKFHNKGIAIAVK</sequence>
<feature type="chain" id="PRO_5026741690" evidence="3">
    <location>
        <begin position="23"/>
        <end position="397"/>
    </location>
</feature>
<dbReference type="PANTHER" id="PTHR33607:SF2">
    <property type="entry name" value="ENDONUCLEASE-1"/>
    <property type="match status" value="1"/>
</dbReference>
<dbReference type="Proteomes" id="UP000500686">
    <property type="component" value="Chromosome"/>
</dbReference>
<gene>
    <name evidence="4" type="ORF">HLA87_01125</name>
</gene>
<keyword evidence="2" id="KW-0378">Hydrolase</keyword>
<dbReference type="EMBL" id="CP053096">
    <property type="protein sequence ID" value="QJR43400.1"/>
    <property type="molecule type" value="Genomic_DNA"/>
</dbReference>
<feature type="signal peptide" evidence="3">
    <location>
        <begin position="1"/>
        <end position="22"/>
    </location>
</feature>
<dbReference type="PANTHER" id="PTHR33607">
    <property type="entry name" value="ENDONUCLEASE-1"/>
    <property type="match status" value="1"/>
</dbReference>
<protein>
    <submittedName>
        <fullName evidence="4">Nuclease</fullName>
    </submittedName>
</protein>
<evidence type="ECO:0000313" key="5">
    <source>
        <dbReference type="Proteomes" id="UP000500686"/>
    </source>
</evidence>
<dbReference type="InterPro" id="IPR044925">
    <property type="entry name" value="His-Me_finger_sf"/>
</dbReference>
<accession>A0A6M4J902</accession>
<keyword evidence="1" id="KW-0540">Nuclease</keyword>
<proteinExistence type="predicted"/>
<dbReference type="GO" id="GO:0016787">
    <property type="term" value="F:hydrolase activity"/>
    <property type="evidence" value="ECO:0007669"/>
    <property type="project" value="UniProtKB-KW"/>
</dbReference>
<dbReference type="InterPro" id="IPR007346">
    <property type="entry name" value="Endonuclease-I"/>
</dbReference>
<keyword evidence="3" id="KW-0732">Signal</keyword>
<dbReference type="RefSeq" id="WP_171111103.1">
    <property type="nucleotide sequence ID" value="NZ_CP053096.1"/>
</dbReference>
<evidence type="ECO:0000256" key="3">
    <source>
        <dbReference type="SAM" id="SignalP"/>
    </source>
</evidence>
<organism evidence="4 5">
    <name type="scientific">Mycoplasma miroungigenitalium</name>
    <dbReference type="NCBI Taxonomy" id="754515"/>
    <lineage>
        <taxon>Bacteria</taxon>
        <taxon>Bacillati</taxon>
        <taxon>Mycoplasmatota</taxon>
        <taxon>Mollicutes</taxon>
        <taxon>Mycoplasmataceae</taxon>
        <taxon>Mycoplasma</taxon>
    </lineage>
</organism>
<evidence type="ECO:0000256" key="1">
    <source>
        <dbReference type="ARBA" id="ARBA00022722"/>
    </source>
</evidence>
<evidence type="ECO:0000256" key="2">
    <source>
        <dbReference type="ARBA" id="ARBA00022801"/>
    </source>
</evidence>
<reference evidence="4 5" key="1">
    <citation type="submission" date="2020-05" db="EMBL/GenBank/DDBJ databases">
        <title>Novel Mycoplasma species detected in Mirounga angustirostris (northern elephant seal) from the USA.</title>
        <authorList>
            <person name="Volokhov D.V."/>
        </authorList>
    </citation>
    <scope>NUCLEOTIDE SEQUENCE [LARGE SCALE GENOMIC DNA]</scope>
    <source>
        <strain evidence="4 5">Mirounga ES2806-GEN</strain>
    </source>
</reference>
<dbReference type="SUPFAM" id="SSF54060">
    <property type="entry name" value="His-Me finger endonucleases"/>
    <property type="match status" value="1"/>
</dbReference>
<evidence type="ECO:0000313" key="4">
    <source>
        <dbReference type="EMBL" id="QJR43400.1"/>
    </source>
</evidence>
<name>A0A6M4J902_9MOLU</name>
<dbReference type="GO" id="GO:0004518">
    <property type="term" value="F:nuclease activity"/>
    <property type="evidence" value="ECO:0007669"/>
    <property type="project" value="UniProtKB-KW"/>
</dbReference>
<dbReference type="Pfam" id="PF04231">
    <property type="entry name" value="Endonuclease_1"/>
    <property type="match status" value="1"/>
</dbReference>
<dbReference type="AlphaFoldDB" id="A0A6M4J902"/>
<keyword evidence="5" id="KW-1185">Reference proteome</keyword>
<dbReference type="KEGG" id="mmir:HLA87_01125"/>